<dbReference type="Gene3D" id="3.30.429.10">
    <property type="entry name" value="Macrophage Migration Inhibitory Factor"/>
    <property type="match status" value="1"/>
</dbReference>
<dbReference type="PANTHER" id="PTHR37950:SF1">
    <property type="entry name" value="4-HYDROXYPHENYLACETATE CATABOLISM PROTEIN"/>
    <property type="match status" value="1"/>
</dbReference>
<dbReference type="PANTHER" id="PTHR37950">
    <property type="entry name" value="4-HYDROXYPHENYLACETATE CATABOLISM PROTEIN"/>
    <property type="match status" value="1"/>
</dbReference>
<dbReference type="InterPro" id="IPR004220">
    <property type="entry name" value="5-COMe_2-OHmuconate_Isoase"/>
</dbReference>
<dbReference type="InterPro" id="IPR014347">
    <property type="entry name" value="Tautomerase/MIF_sf"/>
</dbReference>
<accession>A0ABS9K540</accession>
<protein>
    <submittedName>
        <fullName evidence="1">5-carboxymethyl-2-hydroxymuconate Delta-isomerase</fullName>
    </submittedName>
</protein>
<dbReference type="Pfam" id="PF02962">
    <property type="entry name" value="CHMI"/>
    <property type="match status" value="1"/>
</dbReference>
<dbReference type="Proteomes" id="UP001165384">
    <property type="component" value="Unassembled WGS sequence"/>
</dbReference>
<proteinExistence type="predicted"/>
<dbReference type="CDD" id="cd00580">
    <property type="entry name" value="CHMI"/>
    <property type="match status" value="1"/>
</dbReference>
<organism evidence="1 2">
    <name type="scientific">Dechloromonas hankyongensis</name>
    <dbReference type="NCBI Taxonomy" id="2908002"/>
    <lineage>
        <taxon>Bacteria</taxon>
        <taxon>Pseudomonadati</taxon>
        <taxon>Pseudomonadota</taxon>
        <taxon>Betaproteobacteria</taxon>
        <taxon>Rhodocyclales</taxon>
        <taxon>Azonexaceae</taxon>
        <taxon>Dechloromonas</taxon>
    </lineage>
</organism>
<reference evidence="1" key="1">
    <citation type="submission" date="2022-01" db="EMBL/GenBank/DDBJ databases">
        <authorList>
            <person name="Jo J.-H."/>
            <person name="Im W.-T."/>
        </authorList>
    </citation>
    <scope>NUCLEOTIDE SEQUENCE</scope>
    <source>
        <strain evidence="1">XY25</strain>
    </source>
</reference>
<gene>
    <name evidence="1" type="ORF">LZ012_14930</name>
</gene>
<name>A0ABS9K540_9RHOO</name>
<evidence type="ECO:0000313" key="1">
    <source>
        <dbReference type="EMBL" id="MCG2578287.1"/>
    </source>
</evidence>
<keyword evidence="2" id="KW-1185">Reference proteome</keyword>
<dbReference type="EMBL" id="JAKLTN010000002">
    <property type="protein sequence ID" value="MCG2578287.1"/>
    <property type="molecule type" value="Genomic_DNA"/>
</dbReference>
<sequence>MPHLTLEYTRSLVDFDPARALSALNEAMFDSGLFGEADIKSRALGLDCYQVGVRDTPRGFLHVNVAMLSGRSDEERKALADSLLDALMPLLIGKAVGEVQLSVETSDLHRPTYAKAVVHG</sequence>
<comment type="caution">
    <text evidence="1">The sequence shown here is derived from an EMBL/GenBank/DDBJ whole genome shotgun (WGS) entry which is preliminary data.</text>
</comment>
<dbReference type="RefSeq" id="WP_275711622.1">
    <property type="nucleotide sequence ID" value="NZ_JAKLTN010000002.1"/>
</dbReference>
<dbReference type="SUPFAM" id="SSF55331">
    <property type="entry name" value="Tautomerase/MIF"/>
    <property type="match status" value="1"/>
</dbReference>
<evidence type="ECO:0000313" key="2">
    <source>
        <dbReference type="Proteomes" id="UP001165384"/>
    </source>
</evidence>